<protein>
    <submittedName>
        <fullName evidence="2">Uncharacterized protein</fullName>
    </submittedName>
</protein>
<evidence type="ECO:0000313" key="3">
    <source>
        <dbReference type="Proteomes" id="UP001055439"/>
    </source>
</evidence>
<proteinExistence type="predicted"/>
<dbReference type="EMBL" id="CP097502">
    <property type="protein sequence ID" value="URD72637.1"/>
    <property type="molecule type" value="Genomic_DNA"/>
</dbReference>
<reference evidence="2" key="1">
    <citation type="submission" date="2022-05" db="EMBL/GenBank/DDBJ databases">
        <title>The Musa troglodytarum L. genome provides insights into the mechanism of non-climacteric behaviour and enrichment of carotenoids.</title>
        <authorList>
            <person name="Wang J."/>
        </authorList>
    </citation>
    <scope>NUCLEOTIDE SEQUENCE</scope>
    <source>
        <tissue evidence="2">Leaf</tissue>
    </source>
</reference>
<accession>A0A9E7E925</accession>
<evidence type="ECO:0000313" key="2">
    <source>
        <dbReference type="EMBL" id="URD72637.1"/>
    </source>
</evidence>
<dbReference type="Proteomes" id="UP001055439">
    <property type="component" value="Chromosome 1"/>
</dbReference>
<feature type="region of interest" description="Disordered" evidence="1">
    <location>
        <begin position="28"/>
        <end position="56"/>
    </location>
</feature>
<evidence type="ECO:0000256" key="1">
    <source>
        <dbReference type="SAM" id="MobiDB-lite"/>
    </source>
</evidence>
<name>A0A9E7E925_9LILI</name>
<dbReference type="AlphaFoldDB" id="A0A9E7E925"/>
<keyword evidence="3" id="KW-1185">Reference proteome</keyword>
<feature type="compositionally biased region" description="Polar residues" evidence="1">
    <location>
        <begin position="47"/>
        <end position="56"/>
    </location>
</feature>
<gene>
    <name evidence="2" type="ORF">MUK42_36775</name>
</gene>
<organism evidence="2 3">
    <name type="scientific">Musa troglodytarum</name>
    <name type="common">fe'i banana</name>
    <dbReference type="NCBI Taxonomy" id="320322"/>
    <lineage>
        <taxon>Eukaryota</taxon>
        <taxon>Viridiplantae</taxon>
        <taxon>Streptophyta</taxon>
        <taxon>Embryophyta</taxon>
        <taxon>Tracheophyta</taxon>
        <taxon>Spermatophyta</taxon>
        <taxon>Magnoliopsida</taxon>
        <taxon>Liliopsida</taxon>
        <taxon>Zingiberales</taxon>
        <taxon>Musaceae</taxon>
        <taxon>Musa</taxon>
    </lineage>
</organism>
<sequence length="161" mass="18435">MLWDSLQNDLHRKFIWIKNHLEMHSISDSEPNGLPDSDATVPLSPAPSGSDNLQQISDSNEYATDGLKEGTITYEVALERELEYQKRVKTFLTTFCYRYAAPYAISRRCLKQKMMVQPEPTPHENFVATVELSVLYSAHAYEVTVSQHNLLCLFMVIFAVF</sequence>